<proteinExistence type="predicted"/>
<accession>A0ABQ2L3S7</accession>
<name>A0ABQ2L3S7_9BACL</name>
<keyword evidence="2" id="KW-1185">Reference proteome</keyword>
<dbReference type="Proteomes" id="UP000606653">
    <property type="component" value="Unassembled WGS sequence"/>
</dbReference>
<sequence length="130" mass="14257">MLRQILFAAGIGCTVLMSGCTGQDTASTQMSVSSMPTASEVLLINPKANLFQYESTVYEAGVPWVDKLELTRGERLTKVLRQNKNGDSFRDGDATKLKKGTAIYRAKEHVDVLIADTSDEEIRFLLLAEG</sequence>
<gene>
    <name evidence="1" type="ORF">GCM10010969_23280</name>
</gene>
<organism evidence="1 2">
    <name type="scientific">Saccharibacillus kuerlensis</name>
    <dbReference type="NCBI Taxonomy" id="459527"/>
    <lineage>
        <taxon>Bacteria</taxon>
        <taxon>Bacillati</taxon>
        <taxon>Bacillota</taxon>
        <taxon>Bacilli</taxon>
        <taxon>Bacillales</taxon>
        <taxon>Paenibacillaceae</taxon>
        <taxon>Saccharibacillus</taxon>
    </lineage>
</organism>
<evidence type="ECO:0000313" key="2">
    <source>
        <dbReference type="Proteomes" id="UP000606653"/>
    </source>
</evidence>
<dbReference type="EMBL" id="BMLN01000006">
    <property type="protein sequence ID" value="GGO01219.1"/>
    <property type="molecule type" value="Genomic_DNA"/>
</dbReference>
<evidence type="ECO:0000313" key="1">
    <source>
        <dbReference type="EMBL" id="GGO01219.1"/>
    </source>
</evidence>
<reference evidence="2" key="1">
    <citation type="journal article" date="2019" name="Int. J. Syst. Evol. Microbiol.">
        <title>The Global Catalogue of Microorganisms (GCM) 10K type strain sequencing project: providing services to taxonomists for standard genome sequencing and annotation.</title>
        <authorList>
            <consortium name="The Broad Institute Genomics Platform"/>
            <consortium name="The Broad Institute Genome Sequencing Center for Infectious Disease"/>
            <person name="Wu L."/>
            <person name="Ma J."/>
        </authorList>
    </citation>
    <scope>NUCLEOTIDE SEQUENCE [LARGE SCALE GENOMIC DNA]</scope>
    <source>
        <strain evidence="2">CGMCC 1.6964</strain>
    </source>
</reference>
<dbReference type="PROSITE" id="PS51257">
    <property type="entry name" value="PROKAR_LIPOPROTEIN"/>
    <property type="match status" value="1"/>
</dbReference>
<dbReference type="RefSeq" id="WP_018976141.1">
    <property type="nucleotide sequence ID" value="NZ_BMLN01000006.1"/>
</dbReference>
<protein>
    <submittedName>
        <fullName evidence="1">Uncharacterized protein</fullName>
    </submittedName>
</protein>
<comment type="caution">
    <text evidence="1">The sequence shown here is derived from an EMBL/GenBank/DDBJ whole genome shotgun (WGS) entry which is preliminary data.</text>
</comment>